<dbReference type="SUPFAM" id="SSF56601">
    <property type="entry name" value="beta-lactamase/transpeptidase-like"/>
    <property type="match status" value="1"/>
</dbReference>
<dbReference type="Proteomes" id="UP001204953">
    <property type="component" value="Unassembled WGS sequence"/>
</dbReference>
<accession>A0AAE3GW02</accession>
<dbReference type="InterPro" id="IPR001466">
    <property type="entry name" value="Beta-lactam-related"/>
</dbReference>
<protein>
    <submittedName>
        <fullName evidence="2">Beta-lactamase family protein</fullName>
    </submittedName>
</protein>
<evidence type="ECO:0000313" key="3">
    <source>
        <dbReference type="Proteomes" id="UP001204953"/>
    </source>
</evidence>
<keyword evidence="3" id="KW-1185">Reference proteome</keyword>
<evidence type="ECO:0000313" key="2">
    <source>
        <dbReference type="EMBL" id="MCP2731711.1"/>
    </source>
</evidence>
<comment type="caution">
    <text evidence="2">The sequence shown here is derived from an EMBL/GenBank/DDBJ whole genome shotgun (WGS) entry which is preliminary data.</text>
</comment>
<dbReference type="InterPro" id="IPR050491">
    <property type="entry name" value="AmpC-like"/>
</dbReference>
<organism evidence="2 3">
    <name type="scientific">Limnofasciculus baicalensis BBK-W-15</name>
    <dbReference type="NCBI Taxonomy" id="2699891"/>
    <lineage>
        <taxon>Bacteria</taxon>
        <taxon>Bacillati</taxon>
        <taxon>Cyanobacteriota</taxon>
        <taxon>Cyanophyceae</taxon>
        <taxon>Coleofasciculales</taxon>
        <taxon>Coleofasciculaceae</taxon>
        <taxon>Limnofasciculus</taxon>
        <taxon>Limnofasciculus baicalensis</taxon>
    </lineage>
</organism>
<evidence type="ECO:0000259" key="1">
    <source>
        <dbReference type="Pfam" id="PF00144"/>
    </source>
</evidence>
<dbReference type="EMBL" id="JAMZMM010000383">
    <property type="protein sequence ID" value="MCP2731711.1"/>
    <property type="molecule type" value="Genomic_DNA"/>
</dbReference>
<proteinExistence type="predicted"/>
<dbReference type="RefSeq" id="WP_254014444.1">
    <property type="nucleotide sequence ID" value="NZ_JAMZMM010000383.1"/>
</dbReference>
<dbReference type="Gene3D" id="3.40.710.10">
    <property type="entry name" value="DD-peptidase/beta-lactamase superfamily"/>
    <property type="match status" value="1"/>
</dbReference>
<reference evidence="2" key="1">
    <citation type="submission" date="2022-06" db="EMBL/GenBank/DDBJ databases">
        <title>New cyanobacteria of genus Symplocastrum in benthos of Lake Baikal.</title>
        <authorList>
            <person name="Sorokovikova E."/>
            <person name="Tikhonova I."/>
            <person name="Krasnopeev A."/>
            <person name="Evseev P."/>
            <person name="Gladkikh A."/>
            <person name="Belykh O."/>
        </authorList>
    </citation>
    <scope>NUCLEOTIDE SEQUENCE</scope>
    <source>
        <strain evidence="2">BBK-W-15</strain>
    </source>
</reference>
<name>A0AAE3GW02_9CYAN</name>
<dbReference type="InterPro" id="IPR012338">
    <property type="entry name" value="Beta-lactam/transpept-like"/>
</dbReference>
<dbReference type="PANTHER" id="PTHR46825:SF7">
    <property type="entry name" value="D-ALANYL-D-ALANINE CARBOXYPEPTIDASE"/>
    <property type="match status" value="1"/>
</dbReference>
<sequence length="351" mass="38783">MFSQQIISDLQQVLNASVADQGIPGAVVYLSTTDGIWSGASGVSNLKTNTPMKPRDRFRIGSISKLFLAVVILQLMEEDKIDLNDTLIDWLSEEICDFIPNSHKITIRQLLNHTSGLADYLNTDEFNTALETTNPNHLWTATEAITYAYDLEPLSPPGKKFHYSNPNYILLELIVEAVTENTLAREMCDRIHTPLGLIDTFTEMREEIPGGFVEGYADWDEDGETDNVTRRNDGVGLGDGGLISTAPDVARFIQGLFIEDKLLAAETLEKMLTWVEDREGGYYGLGISAWNSDWGEIWGHTGNTGGFLSTCWFLPNQDITVVVLTNTADTALPDDIAAGVLDVVLADEEED</sequence>
<feature type="domain" description="Beta-lactamase-related" evidence="1">
    <location>
        <begin position="11"/>
        <end position="335"/>
    </location>
</feature>
<gene>
    <name evidence="2" type="ORF">NJ959_25095</name>
</gene>
<dbReference type="AlphaFoldDB" id="A0AAE3GW02"/>
<dbReference type="Pfam" id="PF00144">
    <property type="entry name" value="Beta-lactamase"/>
    <property type="match status" value="1"/>
</dbReference>
<dbReference type="PANTHER" id="PTHR46825">
    <property type="entry name" value="D-ALANYL-D-ALANINE-CARBOXYPEPTIDASE/ENDOPEPTIDASE AMPH"/>
    <property type="match status" value="1"/>
</dbReference>